<comment type="caution">
    <text evidence="2">The sequence shown here is derived from an EMBL/GenBank/DDBJ whole genome shotgun (WGS) entry which is preliminary data.</text>
</comment>
<feature type="domain" description="Sorting nexin-17/31 FERM" evidence="1">
    <location>
        <begin position="3"/>
        <end position="51"/>
    </location>
</feature>
<dbReference type="Proteomes" id="UP001529510">
    <property type="component" value="Unassembled WGS sequence"/>
</dbReference>
<dbReference type="InterPro" id="IPR011993">
    <property type="entry name" value="PH-like_dom_sf"/>
</dbReference>
<keyword evidence="3" id="KW-1185">Reference proteome</keyword>
<reference evidence="2 3" key="1">
    <citation type="submission" date="2024-05" db="EMBL/GenBank/DDBJ databases">
        <title>Genome sequencing and assembly of Indian major carp, Cirrhinus mrigala (Hamilton, 1822).</title>
        <authorList>
            <person name="Mohindra V."/>
            <person name="Chowdhury L.M."/>
            <person name="Lal K."/>
            <person name="Jena J.K."/>
        </authorList>
    </citation>
    <scope>NUCLEOTIDE SEQUENCE [LARGE SCALE GENOMIC DNA]</scope>
    <source>
        <strain evidence="2">CM1030</strain>
        <tissue evidence="2">Blood</tissue>
    </source>
</reference>
<evidence type="ECO:0000313" key="3">
    <source>
        <dbReference type="Proteomes" id="UP001529510"/>
    </source>
</evidence>
<protein>
    <recommendedName>
        <fullName evidence="1">Sorting nexin-17/31 FERM domain-containing protein</fullName>
    </recommendedName>
</protein>
<organism evidence="2 3">
    <name type="scientific">Cirrhinus mrigala</name>
    <name type="common">Mrigala</name>
    <dbReference type="NCBI Taxonomy" id="683832"/>
    <lineage>
        <taxon>Eukaryota</taxon>
        <taxon>Metazoa</taxon>
        <taxon>Chordata</taxon>
        <taxon>Craniata</taxon>
        <taxon>Vertebrata</taxon>
        <taxon>Euteleostomi</taxon>
        <taxon>Actinopterygii</taxon>
        <taxon>Neopterygii</taxon>
        <taxon>Teleostei</taxon>
        <taxon>Ostariophysi</taxon>
        <taxon>Cypriniformes</taxon>
        <taxon>Cyprinidae</taxon>
        <taxon>Labeoninae</taxon>
        <taxon>Labeonini</taxon>
        <taxon>Cirrhinus</taxon>
    </lineage>
</organism>
<dbReference type="EMBL" id="JAMKFB020000020">
    <property type="protein sequence ID" value="KAL0164316.1"/>
    <property type="molecule type" value="Genomic_DNA"/>
</dbReference>
<evidence type="ECO:0000259" key="1">
    <source>
        <dbReference type="Pfam" id="PF18116"/>
    </source>
</evidence>
<evidence type="ECO:0000313" key="2">
    <source>
        <dbReference type="EMBL" id="KAL0164316.1"/>
    </source>
</evidence>
<dbReference type="InterPro" id="IPR040842">
    <property type="entry name" value="SNX17/31_FERM"/>
</dbReference>
<sequence length="51" mass="5826">YYGYIKFDPCITDFPEKGCHVIVGAGNNELNFHVKLPSDQMKEGSFKVTRM</sequence>
<proteinExistence type="predicted"/>
<dbReference type="AlphaFoldDB" id="A0ABD0NTP7"/>
<name>A0ABD0NTP7_CIRMR</name>
<gene>
    <name evidence="2" type="ORF">M9458_040069</name>
</gene>
<dbReference type="Gene3D" id="2.30.29.30">
    <property type="entry name" value="Pleckstrin-homology domain (PH domain)/Phosphotyrosine-binding domain (PTB)"/>
    <property type="match status" value="1"/>
</dbReference>
<feature type="non-terminal residue" evidence="2">
    <location>
        <position position="51"/>
    </location>
</feature>
<feature type="non-terminal residue" evidence="2">
    <location>
        <position position="1"/>
    </location>
</feature>
<dbReference type="Pfam" id="PF18116">
    <property type="entry name" value="SNX17_FERM_C"/>
    <property type="match status" value="1"/>
</dbReference>
<accession>A0ABD0NTP7</accession>